<feature type="compositionally biased region" description="Basic and acidic residues" evidence="1">
    <location>
        <begin position="38"/>
        <end position="48"/>
    </location>
</feature>
<keyword evidence="2" id="KW-0732">Signal</keyword>
<feature type="signal peptide" evidence="2">
    <location>
        <begin position="1"/>
        <end position="22"/>
    </location>
</feature>
<evidence type="ECO:0000256" key="2">
    <source>
        <dbReference type="SAM" id="SignalP"/>
    </source>
</evidence>
<dbReference type="KEGG" id="poj:PtoMrB4_15230"/>
<sequence>MNPRTPLLALALALAAPLPALATCGVDDAVDQRGQLAREVHQATDSDPKQAAQVNKELRQDKPETSARPGTDECAAAERRAREVERAGSEAERKTPDQ</sequence>
<dbReference type="EMBL" id="AP022642">
    <property type="protein sequence ID" value="BCA27546.1"/>
    <property type="molecule type" value="Genomic_DNA"/>
</dbReference>
<feature type="chain" id="PRO_5025379589" description="Secreted protein" evidence="2">
    <location>
        <begin position="23"/>
        <end position="98"/>
    </location>
</feature>
<organism evidence="3 4">
    <name type="scientific">Metapseudomonas otitidis</name>
    <dbReference type="NCBI Taxonomy" id="319939"/>
    <lineage>
        <taxon>Bacteria</taxon>
        <taxon>Pseudomonadati</taxon>
        <taxon>Pseudomonadota</taxon>
        <taxon>Gammaproteobacteria</taxon>
        <taxon>Pseudomonadales</taxon>
        <taxon>Pseudomonadaceae</taxon>
        <taxon>Metapseudomonas</taxon>
    </lineage>
</organism>
<protein>
    <recommendedName>
        <fullName evidence="5">Secreted protein</fullName>
    </recommendedName>
</protein>
<feature type="region of interest" description="Disordered" evidence="1">
    <location>
        <begin position="38"/>
        <end position="98"/>
    </location>
</feature>
<proteinExistence type="predicted"/>
<dbReference type="AlphaFoldDB" id="A0A679GAF0"/>
<evidence type="ECO:0000313" key="4">
    <source>
        <dbReference type="Proteomes" id="UP000501237"/>
    </source>
</evidence>
<name>A0A679GAF0_9GAMM</name>
<dbReference type="GeneID" id="57396736"/>
<evidence type="ECO:0000256" key="1">
    <source>
        <dbReference type="SAM" id="MobiDB-lite"/>
    </source>
</evidence>
<feature type="compositionally biased region" description="Basic and acidic residues" evidence="1">
    <location>
        <begin position="56"/>
        <end position="65"/>
    </location>
</feature>
<gene>
    <name evidence="3" type="ORF">PtoMrB4_15230</name>
</gene>
<reference evidence="3 4" key="1">
    <citation type="journal article" date="2020" name="Microbiol. Resour. Announc.">
        <title>Complete genome sequence of Pseudomonas otitidis strain MrB4, isolated from Lake Biwa in Japan.</title>
        <authorList>
            <person name="Miyazaki K."/>
            <person name="Hase E."/>
            <person name="Maruya T."/>
        </authorList>
    </citation>
    <scope>NUCLEOTIDE SEQUENCE [LARGE SCALE GENOMIC DNA]</scope>
    <source>
        <strain evidence="3 4">MrB4</strain>
    </source>
</reference>
<feature type="compositionally biased region" description="Basic and acidic residues" evidence="1">
    <location>
        <begin position="76"/>
        <end position="98"/>
    </location>
</feature>
<dbReference type="Proteomes" id="UP000501237">
    <property type="component" value="Chromosome"/>
</dbReference>
<dbReference type="RefSeq" id="WP_172432930.1">
    <property type="nucleotide sequence ID" value="NZ_AP022642.1"/>
</dbReference>
<accession>A0A679GAF0</accession>
<evidence type="ECO:0000313" key="3">
    <source>
        <dbReference type="EMBL" id="BCA27546.1"/>
    </source>
</evidence>
<evidence type="ECO:0008006" key="5">
    <source>
        <dbReference type="Google" id="ProtNLM"/>
    </source>
</evidence>